<dbReference type="OrthoDB" id="515887at2759"/>
<evidence type="ECO:0000256" key="2">
    <source>
        <dbReference type="ARBA" id="ARBA00005241"/>
    </source>
</evidence>
<evidence type="ECO:0000256" key="5">
    <source>
        <dbReference type="ARBA" id="ARBA00023136"/>
    </source>
</evidence>
<feature type="transmembrane region" description="Helical" evidence="6">
    <location>
        <begin position="606"/>
        <end position="626"/>
    </location>
</feature>
<evidence type="ECO:0000259" key="7">
    <source>
        <dbReference type="Pfam" id="PF12832"/>
    </source>
</evidence>
<accession>A0A6G0TWZ3</accession>
<dbReference type="Gene3D" id="1.20.1250.20">
    <property type="entry name" value="MFS general substrate transporter like domains"/>
    <property type="match status" value="4"/>
</dbReference>
<evidence type="ECO:0000256" key="6">
    <source>
        <dbReference type="SAM" id="Phobius"/>
    </source>
</evidence>
<feature type="transmembrane region" description="Helical" evidence="6">
    <location>
        <begin position="102"/>
        <end position="122"/>
    </location>
</feature>
<dbReference type="InterPro" id="IPR051717">
    <property type="entry name" value="MFS_MFSD6"/>
</dbReference>
<feature type="transmembrane region" description="Helical" evidence="6">
    <location>
        <begin position="565"/>
        <end position="585"/>
    </location>
</feature>
<keyword evidence="4 6" id="KW-1133">Transmembrane helix</keyword>
<gene>
    <name evidence="8" type="ORF">AGLY_003913</name>
</gene>
<feature type="transmembrane region" description="Helical" evidence="6">
    <location>
        <begin position="63"/>
        <end position="82"/>
    </location>
</feature>
<dbReference type="Pfam" id="PF12832">
    <property type="entry name" value="MFS_1_like"/>
    <property type="match status" value="2"/>
</dbReference>
<feature type="transmembrane region" description="Helical" evidence="6">
    <location>
        <begin position="217"/>
        <end position="242"/>
    </location>
</feature>
<evidence type="ECO:0000313" key="9">
    <source>
        <dbReference type="Proteomes" id="UP000475862"/>
    </source>
</evidence>
<feature type="transmembrane region" description="Helical" evidence="6">
    <location>
        <begin position="491"/>
        <end position="514"/>
    </location>
</feature>
<name>A0A6G0TWZ3_APHGL</name>
<evidence type="ECO:0000256" key="4">
    <source>
        <dbReference type="ARBA" id="ARBA00022989"/>
    </source>
</evidence>
<feature type="transmembrane region" description="Helical" evidence="6">
    <location>
        <begin position="292"/>
        <end position="310"/>
    </location>
</feature>
<feature type="transmembrane region" description="Helical" evidence="6">
    <location>
        <begin position="683"/>
        <end position="705"/>
    </location>
</feature>
<keyword evidence="9" id="KW-1185">Reference proteome</keyword>
<feature type="domain" description="Major facilitator superfamily associated" evidence="7">
    <location>
        <begin position="1"/>
        <end position="383"/>
    </location>
</feature>
<feature type="transmembrane region" description="Helical" evidence="6">
    <location>
        <begin position="143"/>
        <end position="160"/>
    </location>
</feature>
<feature type="transmembrane region" description="Helical" evidence="6">
    <location>
        <begin position="632"/>
        <end position="653"/>
    </location>
</feature>
<feature type="transmembrane region" description="Helical" evidence="6">
    <location>
        <begin position="468"/>
        <end position="485"/>
    </location>
</feature>
<keyword evidence="3 6" id="KW-0812">Transmembrane</keyword>
<feature type="transmembrane region" description="Helical" evidence="6">
    <location>
        <begin position="353"/>
        <end position="374"/>
    </location>
</feature>
<dbReference type="InterPro" id="IPR024989">
    <property type="entry name" value="MFS_assoc_dom"/>
</dbReference>
<feature type="transmembrane region" description="Helical" evidence="6">
    <location>
        <begin position="754"/>
        <end position="773"/>
    </location>
</feature>
<keyword evidence="5 6" id="KW-0472">Membrane</keyword>
<feature type="transmembrane region" description="Helical" evidence="6">
    <location>
        <begin position="380"/>
        <end position="399"/>
    </location>
</feature>
<reference evidence="8 9" key="1">
    <citation type="submission" date="2019-08" db="EMBL/GenBank/DDBJ databases">
        <title>The genome of the soybean aphid Biotype 1, its phylome, world population structure and adaptation to the North American continent.</title>
        <authorList>
            <person name="Giordano R."/>
            <person name="Donthu R.K."/>
            <person name="Hernandez A.G."/>
            <person name="Wright C.L."/>
            <person name="Zimin A.V."/>
        </authorList>
    </citation>
    <scope>NUCLEOTIDE SEQUENCE [LARGE SCALE GENOMIC DNA]</scope>
    <source>
        <tissue evidence="8">Whole aphids</tissue>
    </source>
</reference>
<dbReference type="GO" id="GO:0016020">
    <property type="term" value="C:membrane"/>
    <property type="evidence" value="ECO:0007669"/>
    <property type="project" value="UniProtKB-SubCell"/>
</dbReference>
<feature type="transmembrane region" description="Helical" evidence="6">
    <location>
        <begin position="262"/>
        <end position="280"/>
    </location>
</feature>
<feature type="transmembrane region" description="Helical" evidence="6">
    <location>
        <begin position="31"/>
        <end position="51"/>
    </location>
</feature>
<feature type="transmembrane region" description="Helical" evidence="6">
    <location>
        <begin position="172"/>
        <end position="191"/>
    </location>
</feature>
<feature type="domain" description="Major facilitator superfamily associated" evidence="7">
    <location>
        <begin position="463"/>
        <end position="848"/>
    </location>
</feature>
<protein>
    <recommendedName>
        <fullName evidence="7">Major facilitator superfamily associated domain-containing protein</fullName>
    </recommendedName>
</protein>
<sequence>MKIHFFLSAGGAAPIFPFLTTISMQRGYSSVIVGLMFTLFTIPALLIRPVIGTITDKYKCRKTALISTIAMNSLALCALMVIPGTHVEKEINDNDVIKSPLFWLFFSTIAIWNTSGNAEFVLENTICVALLGENTHKFGEQRVWGAVGWGTTSFLCGTVIDWFSRGQDYKNYTPGMIIALVMNILDLYVASKFEDVQNRDKETDAGDMKQVLTNIRVLSFIFWVVIFGFLNAFVWHYLFWYMEDLSRIYHPETISYIKTLEGLTQTIQCFGGEVPFFFLSSYILKRVDGMKVFSLMFFGFAVRFFLYSIIKNPVWVLPVEFLNGLTYALAYAAATSYSAEITPVGAEGTLQGIVATALLGIGAPIGSFVGGFMFDRFGSITSFGILSGIAFAICIIHIIENQFINRFCKDKKFLDELSNINYPEKQPYIKTLQGLLLTIECFGGENPFFFLSSKYTVNKKHLPIKIHFFFKGAGAAPILPFLATIMKQRGYSSMIIGLFYTIISFLGLLIRPTVGAITDKYKCRKNALTLSVAISCLFINILIFIPGSAVKTEINDMDVIKSPLFWLFFSTVTLIIISNVVIMVMEDTICVHILGEDKTKYGHQRMWTAIGWGTMSIVSGMCVDWFSKELEYKNYTPGFIISLICYILDTYVVSKMKNAQNTDVKTGPSNVQKVLTKIRVLSFLLWVVAFGILISFVRSFVLLYMEEISNIYCPDTKPYIKTLQGLSLTIQCFCGEVPFFFLSNFILKRVSHMHVFSIMFLTFAVRFYLYSIITNPILVLPVELLNGITFALGYSTAISYAAQLAPVGAEGTLQGIVGMALDGIGTPIGSSSGGYLLKRFGSITSFKFISVVALALCITQTIINQLINRFFKNDNVKGEEVSN</sequence>
<organism evidence="8 9">
    <name type="scientific">Aphis glycines</name>
    <name type="common">Soybean aphid</name>
    <dbReference type="NCBI Taxonomy" id="307491"/>
    <lineage>
        <taxon>Eukaryota</taxon>
        <taxon>Metazoa</taxon>
        <taxon>Ecdysozoa</taxon>
        <taxon>Arthropoda</taxon>
        <taxon>Hexapoda</taxon>
        <taxon>Insecta</taxon>
        <taxon>Pterygota</taxon>
        <taxon>Neoptera</taxon>
        <taxon>Paraneoptera</taxon>
        <taxon>Hemiptera</taxon>
        <taxon>Sternorrhyncha</taxon>
        <taxon>Aphidomorpha</taxon>
        <taxon>Aphidoidea</taxon>
        <taxon>Aphididae</taxon>
        <taxon>Aphidini</taxon>
        <taxon>Aphis</taxon>
        <taxon>Aphis</taxon>
    </lineage>
</organism>
<feature type="transmembrane region" description="Helical" evidence="6">
    <location>
        <begin position="848"/>
        <end position="867"/>
    </location>
</feature>
<dbReference type="EMBL" id="VYZN01000013">
    <property type="protein sequence ID" value="KAE9540668.1"/>
    <property type="molecule type" value="Genomic_DNA"/>
</dbReference>
<feature type="transmembrane region" description="Helical" evidence="6">
    <location>
        <begin position="322"/>
        <end position="341"/>
    </location>
</feature>
<proteinExistence type="inferred from homology"/>
<dbReference type="PANTHER" id="PTHR16172:SF30">
    <property type="entry name" value="SUGAR BABY, ISOFORM C"/>
    <property type="match status" value="1"/>
</dbReference>
<evidence type="ECO:0000313" key="8">
    <source>
        <dbReference type="EMBL" id="KAE9540668.1"/>
    </source>
</evidence>
<dbReference type="SUPFAM" id="SSF103473">
    <property type="entry name" value="MFS general substrate transporter"/>
    <property type="match status" value="2"/>
</dbReference>
<comment type="subcellular location">
    <subcellularLocation>
        <location evidence="1">Membrane</location>
        <topology evidence="1">Multi-pass membrane protein</topology>
    </subcellularLocation>
</comment>
<comment type="caution">
    <text evidence="8">The sequence shown here is derived from an EMBL/GenBank/DDBJ whole genome shotgun (WGS) entry which is preliminary data.</text>
</comment>
<evidence type="ECO:0000256" key="3">
    <source>
        <dbReference type="ARBA" id="ARBA00022692"/>
    </source>
</evidence>
<dbReference type="InterPro" id="IPR036259">
    <property type="entry name" value="MFS_trans_sf"/>
</dbReference>
<dbReference type="Proteomes" id="UP000475862">
    <property type="component" value="Unassembled WGS sequence"/>
</dbReference>
<evidence type="ECO:0000256" key="1">
    <source>
        <dbReference type="ARBA" id="ARBA00004141"/>
    </source>
</evidence>
<comment type="similarity">
    <text evidence="2">Belongs to the major facilitator superfamily. MFSD6 family.</text>
</comment>
<dbReference type="AlphaFoldDB" id="A0A6G0TWZ3"/>
<feature type="transmembrane region" description="Helical" evidence="6">
    <location>
        <begin position="526"/>
        <end position="545"/>
    </location>
</feature>
<dbReference type="CDD" id="cd17335">
    <property type="entry name" value="MFS_MFSD6"/>
    <property type="match status" value="1"/>
</dbReference>
<dbReference type="PANTHER" id="PTHR16172">
    <property type="entry name" value="MAJOR FACILITATOR SUPERFAMILY DOMAIN-CONTAINING PROTEIN 6-LIKE"/>
    <property type="match status" value="1"/>
</dbReference>